<dbReference type="GO" id="GO:1990816">
    <property type="term" value="C:vacuole-mitochondrion membrane contact site"/>
    <property type="evidence" value="ECO:0007669"/>
    <property type="project" value="EnsemblFungi"/>
</dbReference>
<dbReference type="InterPro" id="IPR004841">
    <property type="entry name" value="AA-permease/SLC12A_dom"/>
</dbReference>
<keyword evidence="4 7" id="KW-0812">Transmembrane</keyword>
<protein>
    <submittedName>
        <fullName evidence="10">Vacuolar cation-chloride cotransporter 1</fullName>
    </submittedName>
</protein>
<comment type="subcellular location">
    <subcellularLocation>
        <location evidence="1">Membrane</location>
        <topology evidence="1">Multi-pass membrane protein</topology>
    </subcellularLocation>
</comment>
<dbReference type="EMBL" id="LXFE01001251">
    <property type="protein sequence ID" value="OLL23780.1"/>
    <property type="molecule type" value="Genomic_DNA"/>
</dbReference>
<gene>
    <name evidence="10" type="ORF">NEOLI_001150</name>
</gene>
<evidence type="ECO:0000313" key="11">
    <source>
        <dbReference type="Proteomes" id="UP000186594"/>
    </source>
</evidence>
<dbReference type="GO" id="GO:0055064">
    <property type="term" value="P:chloride ion homeostasis"/>
    <property type="evidence" value="ECO:0007669"/>
    <property type="project" value="TreeGrafter"/>
</dbReference>
<feature type="transmembrane region" description="Helical" evidence="7">
    <location>
        <begin position="484"/>
        <end position="503"/>
    </location>
</feature>
<feature type="transmembrane region" description="Helical" evidence="7">
    <location>
        <begin position="509"/>
        <end position="527"/>
    </location>
</feature>
<evidence type="ECO:0000256" key="7">
    <source>
        <dbReference type="SAM" id="Phobius"/>
    </source>
</evidence>
<accession>A0A1U7LM86</accession>
<dbReference type="GO" id="GO:0055075">
    <property type="term" value="P:potassium ion homeostasis"/>
    <property type="evidence" value="ECO:0007669"/>
    <property type="project" value="EnsemblFungi"/>
</dbReference>
<comment type="caution">
    <text evidence="10">The sequence shown here is derived from an EMBL/GenBank/DDBJ whole genome shotgun (WGS) entry which is preliminary data.</text>
</comment>
<feature type="domain" description="Amino acid permease/ SLC12A" evidence="8">
    <location>
        <begin position="87"/>
        <end position="566"/>
    </location>
</feature>
<evidence type="ECO:0000256" key="6">
    <source>
        <dbReference type="ARBA" id="ARBA00023136"/>
    </source>
</evidence>
<dbReference type="STRING" id="1198029.A0A1U7LM86"/>
<evidence type="ECO:0000256" key="1">
    <source>
        <dbReference type="ARBA" id="ARBA00004141"/>
    </source>
</evidence>
<keyword evidence="3" id="KW-0813">Transport</keyword>
<dbReference type="GO" id="GO:0006884">
    <property type="term" value="P:cell volume homeostasis"/>
    <property type="evidence" value="ECO:0007669"/>
    <property type="project" value="TreeGrafter"/>
</dbReference>
<dbReference type="AlphaFoldDB" id="A0A1U7LM86"/>
<feature type="transmembrane region" description="Helical" evidence="7">
    <location>
        <begin position="377"/>
        <end position="397"/>
    </location>
</feature>
<feature type="transmembrane region" description="Helical" evidence="7">
    <location>
        <begin position="336"/>
        <end position="357"/>
    </location>
</feature>
<reference evidence="10 11" key="1">
    <citation type="submission" date="2016-04" db="EMBL/GenBank/DDBJ databases">
        <title>Evolutionary innovation and constraint leading to complex multicellularity in the Ascomycota.</title>
        <authorList>
            <person name="Cisse O."/>
            <person name="Nguyen A."/>
            <person name="Hewitt D.A."/>
            <person name="Jedd G."/>
            <person name="Stajich J.E."/>
        </authorList>
    </citation>
    <scope>NUCLEOTIDE SEQUENCE [LARGE SCALE GENOMIC DNA]</scope>
    <source>
        <strain evidence="10 11">DAH-3</strain>
    </source>
</reference>
<name>A0A1U7LM86_NEOID</name>
<evidence type="ECO:0000256" key="2">
    <source>
        <dbReference type="ARBA" id="ARBA00010593"/>
    </source>
</evidence>
<evidence type="ECO:0000256" key="4">
    <source>
        <dbReference type="ARBA" id="ARBA00022692"/>
    </source>
</evidence>
<evidence type="ECO:0000259" key="8">
    <source>
        <dbReference type="Pfam" id="PF00324"/>
    </source>
</evidence>
<proteinExistence type="inferred from homology"/>
<feature type="domain" description="SLC12A transporter C-terminal" evidence="9">
    <location>
        <begin position="578"/>
        <end position="676"/>
    </location>
</feature>
<dbReference type="OrthoDB" id="2020542at2759"/>
<evidence type="ECO:0000313" key="10">
    <source>
        <dbReference type="EMBL" id="OLL23780.1"/>
    </source>
</evidence>
<keyword evidence="11" id="KW-1185">Reference proteome</keyword>
<feature type="transmembrane region" description="Helical" evidence="7">
    <location>
        <begin position="112"/>
        <end position="139"/>
    </location>
</feature>
<dbReference type="OMA" id="NIKYWRP"/>
<evidence type="ECO:0000256" key="5">
    <source>
        <dbReference type="ARBA" id="ARBA00022989"/>
    </source>
</evidence>
<dbReference type="Gene3D" id="1.20.1740.10">
    <property type="entry name" value="Amino acid/polyamine transporter I"/>
    <property type="match status" value="1"/>
</dbReference>
<feature type="transmembrane region" description="Helical" evidence="7">
    <location>
        <begin position="238"/>
        <end position="260"/>
    </location>
</feature>
<feature type="transmembrane region" description="Helical" evidence="7">
    <location>
        <begin position="81"/>
        <end position="106"/>
    </location>
</feature>
<keyword evidence="5 7" id="KW-1133">Transmembrane helix</keyword>
<keyword evidence="6 7" id="KW-0472">Membrane</keyword>
<feature type="transmembrane region" description="Helical" evidence="7">
    <location>
        <begin position="160"/>
        <end position="187"/>
    </location>
</feature>
<dbReference type="InterPro" id="IPR004842">
    <property type="entry name" value="SLC12A_fam"/>
</dbReference>
<dbReference type="Pfam" id="PF00324">
    <property type="entry name" value="AA_permease"/>
    <property type="match status" value="1"/>
</dbReference>
<feature type="transmembrane region" description="Helical" evidence="7">
    <location>
        <begin position="303"/>
        <end position="324"/>
    </location>
</feature>
<feature type="transmembrane region" description="Helical" evidence="7">
    <location>
        <begin position="448"/>
        <end position="472"/>
    </location>
</feature>
<evidence type="ECO:0000259" key="9">
    <source>
        <dbReference type="Pfam" id="PF03522"/>
    </source>
</evidence>
<dbReference type="GO" id="GO:0005774">
    <property type="term" value="C:vacuolar membrane"/>
    <property type="evidence" value="ECO:0007669"/>
    <property type="project" value="EnsemblFungi"/>
</dbReference>
<dbReference type="GO" id="GO:0015379">
    <property type="term" value="F:potassium:chloride symporter activity"/>
    <property type="evidence" value="ECO:0007669"/>
    <property type="project" value="EnsemblFungi"/>
</dbReference>
<feature type="transmembrane region" description="Helical" evidence="7">
    <location>
        <begin position="207"/>
        <end position="226"/>
    </location>
</feature>
<dbReference type="InterPro" id="IPR018491">
    <property type="entry name" value="SLC12_C"/>
</dbReference>
<dbReference type="GO" id="GO:0034486">
    <property type="term" value="P:vacuolar transmembrane transport"/>
    <property type="evidence" value="ECO:0007669"/>
    <property type="project" value="EnsemblFungi"/>
</dbReference>
<dbReference type="PANTHER" id="PTHR11827:SF72">
    <property type="entry name" value="GH08340P"/>
    <property type="match status" value="1"/>
</dbReference>
<organism evidence="10 11">
    <name type="scientific">Neolecta irregularis (strain DAH-3)</name>
    <dbReference type="NCBI Taxonomy" id="1198029"/>
    <lineage>
        <taxon>Eukaryota</taxon>
        <taxon>Fungi</taxon>
        <taxon>Dikarya</taxon>
        <taxon>Ascomycota</taxon>
        <taxon>Taphrinomycotina</taxon>
        <taxon>Neolectales</taxon>
        <taxon>Neolectaceae</taxon>
        <taxon>Neolecta</taxon>
    </lineage>
</organism>
<dbReference type="FunFam" id="1.20.1740.10:FF:000013">
    <property type="entry name" value="Solute carrier family 12 member"/>
    <property type="match status" value="1"/>
</dbReference>
<dbReference type="PANTHER" id="PTHR11827">
    <property type="entry name" value="SOLUTE CARRIER FAMILY 12, CATION COTRANSPORTERS"/>
    <property type="match status" value="1"/>
</dbReference>
<comment type="similarity">
    <text evidence="2">Belongs to the SLC12A transporter family.</text>
</comment>
<dbReference type="Pfam" id="PF03522">
    <property type="entry name" value="SLC12"/>
    <property type="match status" value="1"/>
</dbReference>
<evidence type="ECO:0000256" key="3">
    <source>
        <dbReference type="ARBA" id="ARBA00022448"/>
    </source>
</evidence>
<sequence>MASKFQSAGRQLDELVIHLGRRATNIDSPNVRVRPRTWTRTRTRNGDIENGPNEPVWSNLQNSITFTEETRRKQIHESPKMGTLSGVFVPVTLNIISILMFLRFGFILGQVGFLWTLGMLVISYFIDLMTTLSISAIATNGTVRGGGTYYMISRSLGPEFGGSIGIVFYLGQVLNAGMNVIGFVEALMANFGKSDGDTINVLPESNWWVLLYGTLLLLVCTAICLVGSKLFSKTSTALFVVLMVSVLSIPLSTIFLRPFVSRDHGGFLYTGPSWSTFSENMLPTFKKGAAGSERKDRETLQSIFGIFFPATVGIFAGASISGDLKNPGKSIPRGTLSGMLVTFLIYLSVIFSMVVSIPREALYTDTSILQDVNLSKYLIMAGVFSTSFFSALLGIYGSAKLLQAIARDSLLPGLSIFGQGTENDEPTLAVIITYILTQVTLLSDINQIASFVTMTYLLTFLCVNIACFLLKIGSAPNFRPRFHWFRWWTAAGGMASCFLTMYFVDSLYASIAIGVTGALFLVIHFIAPPKHWGDVGQSLIYHQVRKYLLRLDVRKDHVKFWRPQILLLVNDARRNWNLIMFCNALKKSALYMIGHIIVGEDFKEAVPELKRQQVSWLRLIDVAKVKAFTHITVSPSEVCGVRHLVMTAGLGGMRPNIVVLGFFNAGDWRKNQTSETLDHIVRELSQSDQSGLNKLPTDSCRSENPIGLCDWCEIVEDVLLTIGSNIAIAKGFHNLKLPKDGELNKRYIDLWPIQMSTEIQGGKSDSTPSLLTTNFDTYAMILQMGCILHMVPAWRNAFRLRVLVFVENTSDISDETQRVKGLLDNLRIPAELVVLSLANGDLQTYETIVNGKEDRSGRIKNVLREDPWRVEIEQLRTDSSGSKTIPNPASRCSTACTGIEMSRSTTRGSFDLAHVKGRRQVLLNMPHSLPMSMRVNVPHPAGFYEDDSSSSDESTYDILENSPLFAASLESGNASSNMLMAASNAVMFESPTDNLSALSQTPLGVSSHTLQNRPLSPDELRGIDVGKSPQPPPSFRSVVIPEVEIQNEGVEEGRPSIRFIGDVRPLRRPVSALVEERGNTLGFNDLPSKAQHLVVNELIRINSHDTAVVFTTLPSPSANTYRSTERSLEYVEGLEILCEELPPTLLIHSKNLTVTTSL</sequence>
<dbReference type="Proteomes" id="UP000186594">
    <property type="component" value="Unassembled WGS sequence"/>
</dbReference>